<gene>
    <name evidence="1" type="ORF">GCM10023168_03380</name>
</gene>
<accession>A0ABP8JY50</accession>
<protein>
    <submittedName>
        <fullName evidence="1">Uncharacterized protein</fullName>
    </submittedName>
</protein>
<name>A0ABP8JY50_9MICO</name>
<comment type="caution">
    <text evidence="1">The sequence shown here is derived from an EMBL/GenBank/DDBJ whole genome shotgun (WGS) entry which is preliminary data.</text>
</comment>
<organism evidence="1 2">
    <name type="scientific">Fodinibacter luteus</name>
    <dbReference type="NCBI Taxonomy" id="552064"/>
    <lineage>
        <taxon>Bacteria</taxon>
        <taxon>Bacillati</taxon>
        <taxon>Actinomycetota</taxon>
        <taxon>Actinomycetes</taxon>
        <taxon>Micrococcales</taxon>
        <taxon>Intrasporangiaceae</taxon>
        <taxon>Fodinibacter (ex Wang et al. 2009)</taxon>
    </lineage>
</organism>
<sequence length="79" mass="8336">MGIAEHRDGLLKLTQVLVAEDDGIRAAVAGDGDPLASELHAVHDLAEVVAYLVKRFEGHGHQCAVRVGSPCGQKQGRPV</sequence>
<reference evidence="2" key="1">
    <citation type="journal article" date="2019" name="Int. J. Syst. Evol. Microbiol.">
        <title>The Global Catalogue of Microorganisms (GCM) 10K type strain sequencing project: providing services to taxonomists for standard genome sequencing and annotation.</title>
        <authorList>
            <consortium name="The Broad Institute Genomics Platform"/>
            <consortium name="The Broad Institute Genome Sequencing Center for Infectious Disease"/>
            <person name="Wu L."/>
            <person name="Ma J."/>
        </authorList>
    </citation>
    <scope>NUCLEOTIDE SEQUENCE [LARGE SCALE GENOMIC DNA]</scope>
    <source>
        <strain evidence="2">JCM 17809</strain>
    </source>
</reference>
<proteinExistence type="predicted"/>
<evidence type="ECO:0000313" key="2">
    <source>
        <dbReference type="Proteomes" id="UP001500945"/>
    </source>
</evidence>
<keyword evidence="2" id="KW-1185">Reference proteome</keyword>
<dbReference type="Proteomes" id="UP001500945">
    <property type="component" value="Unassembled WGS sequence"/>
</dbReference>
<evidence type="ECO:0000313" key="1">
    <source>
        <dbReference type="EMBL" id="GAA4397907.1"/>
    </source>
</evidence>
<dbReference type="EMBL" id="BAABGM010000001">
    <property type="protein sequence ID" value="GAA4397907.1"/>
    <property type="molecule type" value="Genomic_DNA"/>
</dbReference>